<keyword evidence="5" id="KW-1185">Reference proteome</keyword>
<dbReference type="InterPro" id="IPR055170">
    <property type="entry name" value="GFO_IDH_MocA-like_dom"/>
</dbReference>
<gene>
    <name evidence="4" type="ORF">HH214_13625</name>
</gene>
<dbReference type="Pfam" id="PF22725">
    <property type="entry name" value="GFO_IDH_MocA_C3"/>
    <property type="match status" value="1"/>
</dbReference>
<dbReference type="Gene3D" id="3.30.360.10">
    <property type="entry name" value="Dihydrodipicolinate Reductase, domain 2"/>
    <property type="match status" value="1"/>
</dbReference>
<dbReference type="Proteomes" id="UP000503278">
    <property type="component" value="Chromosome"/>
</dbReference>
<dbReference type="Gene3D" id="3.40.50.720">
    <property type="entry name" value="NAD(P)-binding Rossmann-like Domain"/>
    <property type="match status" value="1"/>
</dbReference>
<dbReference type="AlphaFoldDB" id="A0A7L5E506"/>
<accession>A0A7L5E506</accession>
<feature type="domain" description="GFO/IDH/MocA-like oxidoreductase" evidence="3">
    <location>
        <begin position="136"/>
        <end position="264"/>
    </location>
</feature>
<evidence type="ECO:0000313" key="5">
    <source>
        <dbReference type="Proteomes" id="UP000503278"/>
    </source>
</evidence>
<organism evidence="4 5">
    <name type="scientific">Mucilaginibacter robiniae</name>
    <dbReference type="NCBI Taxonomy" id="2728022"/>
    <lineage>
        <taxon>Bacteria</taxon>
        <taxon>Pseudomonadati</taxon>
        <taxon>Bacteroidota</taxon>
        <taxon>Sphingobacteriia</taxon>
        <taxon>Sphingobacteriales</taxon>
        <taxon>Sphingobacteriaceae</taxon>
        <taxon>Mucilaginibacter</taxon>
    </lineage>
</organism>
<dbReference type="GO" id="GO:0016491">
    <property type="term" value="F:oxidoreductase activity"/>
    <property type="evidence" value="ECO:0007669"/>
    <property type="project" value="UniProtKB-KW"/>
</dbReference>
<evidence type="ECO:0000259" key="2">
    <source>
        <dbReference type="Pfam" id="PF01408"/>
    </source>
</evidence>
<dbReference type="Pfam" id="PF01408">
    <property type="entry name" value="GFO_IDH_MocA"/>
    <property type="match status" value="1"/>
</dbReference>
<protein>
    <submittedName>
        <fullName evidence="4">Gfo/Idh/MocA family oxidoreductase</fullName>
    </submittedName>
</protein>
<evidence type="ECO:0000256" key="1">
    <source>
        <dbReference type="ARBA" id="ARBA00023002"/>
    </source>
</evidence>
<evidence type="ECO:0000259" key="3">
    <source>
        <dbReference type="Pfam" id="PF22725"/>
    </source>
</evidence>
<sequence length="336" mass="36688">MNGTMVENKPKLGFIGVGWIGRNRLQAIANENIANIKVISDPNQQFAEEALLLAPQAEVMPSLQEMITSDLDGVIIATPSALHASQSIEAIHEGKAVFCQKPLGRNAEEVRNVVQAAQDKNVLLGVDFSYRFTQGIQALKQVLDSGELGTIYGVNLVFHNAYGPDKPWYFDPKLAGGGCVMDLGVHLVDLLVWLFNNPEVNEVNSQLFSKGKPITNVEEQVEDYAVAQMLINSSIAVQFACSWNLPAGVDAVIEASFYGTNGGVSFKNINGSFYDFVTERFYGTSRQAISTPGDAWGGKAAINWAEELAAKGNQFNPEAHQYVKAAEILDKIYNRK</sequence>
<dbReference type="GO" id="GO:0000166">
    <property type="term" value="F:nucleotide binding"/>
    <property type="evidence" value="ECO:0007669"/>
    <property type="project" value="InterPro"/>
</dbReference>
<dbReference type="EMBL" id="CP051682">
    <property type="protein sequence ID" value="QJD96834.1"/>
    <property type="molecule type" value="Genomic_DNA"/>
</dbReference>
<dbReference type="InterPro" id="IPR050463">
    <property type="entry name" value="Gfo/Idh/MocA_oxidrdct_glycsds"/>
</dbReference>
<dbReference type="SUPFAM" id="SSF55347">
    <property type="entry name" value="Glyceraldehyde-3-phosphate dehydrogenase-like, C-terminal domain"/>
    <property type="match status" value="1"/>
</dbReference>
<dbReference type="InterPro" id="IPR000683">
    <property type="entry name" value="Gfo/Idh/MocA-like_OxRdtase_N"/>
</dbReference>
<dbReference type="InterPro" id="IPR036291">
    <property type="entry name" value="NAD(P)-bd_dom_sf"/>
</dbReference>
<keyword evidence="1" id="KW-0560">Oxidoreductase</keyword>
<evidence type="ECO:0000313" key="4">
    <source>
        <dbReference type="EMBL" id="QJD96834.1"/>
    </source>
</evidence>
<dbReference type="SUPFAM" id="SSF51735">
    <property type="entry name" value="NAD(P)-binding Rossmann-fold domains"/>
    <property type="match status" value="1"/>
</dbReference>
<name>A0A7L5E506_9SPHI</name>
<dbReference type="KEGG" id="mrob:HH214_13625"/>
<proteinExistence type="predicted"/>
<dbReference type="PANTHER" id="PTHR43818">
    <property type="entry name" value="BCDNA.GH03377"/>
    <property type="match status" value="1"/>
</dbReference>
<feature type="domain" description="Gfo/Idh/MocA-like oxidoreductase N-terminal" evidence="2">
    <location>
        <begin position="12"/>
        <end position="128"/>
    </location>
</feature>
<dbReference type="PANTHER" id="PTHR43818:SF11">
    <property type="entry name" value="BCDNA.GH03377"/>
    <property type="match status" value="1"/>
</dbReference>
<reference evidence="4 5" key="1">
    <citation type="submission" date="2020-04" db="EMBL/GenBank/DDBJ databases">
        <title>Genome sequencing of novel species.</title>
        <authorList>
            <person name="Heo J."/>
            <person name="Kim S.-J."/>
            <person name="Kim J.-S."/>
            <person name="Hong S.-B."/>
            <person name="Kwon S.-W."/>
        </authorList>
    </citation>
    <scope>NUCLEOTIDE SEQUENCE [LARGE SCALE GENOMIC DNA]</scope>
    <source>
        <strain evidence="4 5">F39-2</strain>
    </source>
</reference>